<evidence type="ECO:0000313" key="8">
    <source>
        <dbReference type="EMBL" id="MBO8436199.1"/>
    </source>
</evidence>
<keyword evidence="3 6" id="KW-0805">Transcription regulation</keyword>
<comment type="function">
    <text evidence="6">Modulates transcription in response to changes in cellular NADH/NAD(+) redox state.</text>
</comment>
<dbReference type="GO" id="GO:0045892">
    <property type="term" value="P:negative regulation of DNA-templated transcription"/>
    <property type="evidence" value="ECO:0007669"/>
    <property type="project" value="InterPro"/>
</dbReference>
<evidence type="ECO:0000256" key="4">
    <source>
        <dbReference type="ARBA" id="ARBA00023125"/>
    </source>
</evidence>
<dbReference type="GO" id="GO:0005737">
    <property type="term" value="C:cytoplasm"/>
    <property type="evidence" value="ECO:0007669"/>
    <property type="project" value="UniProtKB-SubCell"/>
</dbReference>
<feature type="binding site" evidence="6">
    <location>
        <begin position="90"/>
        <end position="95"/>
    </location>
    <ligand>
        <name>NAD(+)</name>
        <dbReference type="ChEBI" id="CHEBI:57540"/>
    </ligand>
</feature>
<dbReference type="Pfam" id="PF02629">
    <property type="entry name" value="CoA_binding"/>
    <property type="match status" value="1"/>
</dbReference>
<dbReference type="Gene3D" id="1.10.10.10">
    <property type="entry name" value="Winged helix-like DNA-binding domain superfamily/Winged helix DNA-binding domain"/>
    <property type="match status" value="1"/>
</dbReference>
<dbReference type="GO" id="GO:0051775">
    <property type="term" value="P:response to redox state"/>
    <property type="evidence" value="ECO:0007669"/>
    <property type="project" value="InterPro"/>
</dbReference>
<evidence type="ECO:0000313" key="9">
    <source>
        <dbReference type="Proteomes" id="UP000823615"/>
    </source>
</evidence>
<feature type="DNA-binding region" description="H-T-H motif" evidence="6">
    <location>
        <begin position="16"/>
        <end position="55"/>
    </location>
</feature>
<dbReference type="GO" id="GO:0003700">
    <property type="term" value="F:DNA-binding transcription factor activity"/>
    <property type="evidence" value="ECO:0007669"/>
    <property type="project" value="UniProtKB-UniRule"/>
</dbReference>
<feature type="domain" description="CoA-binding" evidence="7">
    <location>
        <begin position="80"/>
        <end position="180"/>
    </location>
</feature>
<dbReference type="AlphaFoldDB" id="A0A9D9E324"/>
<dbReference type="SUPFAM" id="SSF51735">
    <property type="entry name" value="NAD(P)-binding Rossmann-fold domains"/>
    <property type="match status" value="1"/>
</dbReference>
<reference evidence="8" key="1">
    <citation type="submission" date="2020-10" db="EMBL/GenBank/DDBJ databases">
        <authorList>
            <person name="Gilroy R."/>
        </authorList>
    </citation>
    <scope>NUCLEOTIDE SEQUENCE</scope>
    <source>
        <strain evidence="8">7293</strain>
    </source>
</reference>
<keyword evidence="4 6" id="KW-0238">DNA-binding</keyword>
<dbReference type="InterPro" id="IPR036291">
    <property type="entry name" value="NAD(P)-bd_dom_sf"/>
</dbReference>
<evidence type="ECO:0000256" key="5">
    <source>
        <dbReference type="ARBA" id="ARBA00023163"/>
    </source>
</evidence>
<evidence type="ECO:0000256" key="2">
    <source>
        <dbReference type="ARBA" id="ARBA00022491"/>
    </source>
</evidence>
<dbReference type="NCBIfam" id="NF003994">
    <property type="entry name" value="PRK05472.2-3"/>
    <property type="match status" value="1"/>
</dbReference>
<dbReference type="Gene3D" id="3.40.50.720">
    <property type="entry name" value="NAD(P)-binding Rossmann-like Domain"/>
    <property type="match status" value="1"/>
</dbReference>
<keyword evidence="6" id="KW-0520">NAD</keyword>
<dbReference type="NCBIfam" id="NF003995">
    <property type="entry name" value="PRK05472.2-4"/>
    <property type="match status" value="1"/>
</dbReference>
<comment type="subcellular location">
    <subcellularLocation>
        <location evidence="6">Cytoplasm</location>
    </subcellularLocation>
</comment>
<evidence type="ECO:0000256" key="3">
    <source>
        <dbReference type="ARBA" id="ARBA00023015"/>
    </source>
</evidence>
<dbReference type="PANTHER" id="PTHR35786:SF1">
    <property type="entry name" value="REDOX-SENSING TRANSCRIPTIONAL REPRESSOR REX 1"/>
    <property type="match status" value="1"/>
</dbReference>
<comment type="caution">
    <text evidence="8">The sequence shown here is derived from an EMBL/GenBank/DDBJ whole genome shotgun (WGS) entry which is preliminary data.</text>
</comment>
<dbReference type="InterPro" id="IPR022876">
    <property type="entry name" value="Tscrpt_rep_Rex"/>
</dbReference>
<accession>A0A9D9E324</accession>
<dbReference type="EMBL" id="JADIMT010000054">
    <property type="protein sequence ID" value="MBO8436199.1"/>
    <property type="molecule type" value="Genomic_DNA"/>
</dbReference>
<dbReference type="PANTHER" id="PTHR35786">
    <property type="entry name" value="REDOX-SENSING TRANSCRIPTIONAL REPRESSOR REX"/>
    <property type="match status" value="1"/>
</dbReference>
<organism evidence="8 9">
    <name type="scientific">Candidatus Ornithospirochaeta stercoripullorum</name>
    <dbReference type="NCBI Taxonomy" id="2840899"/>
    <lineage>
        <taxon>Bacteria</taxon>
        <taxon>Pseudomonadati</taxon>
        <taxon>Spirochaetota</taxon>
        <taxon>Spirochaetia</taxon>
        <taxon>Spirochaetales</taxon>
        <taxon>Spirochaetaceae</taxon>
        <taxon>Spirochaetaceae incertae sedis</taxon>
        <taxon>Candidatus Ornithospirochaeta</taxon>
    </lineage>
</organism>
<dbReference type="InterPro" id="IPR009718">
    <property type="entry name" value="Rex_DNA-bd_C_dom"/>
</dbReference>
<keyword evidence="2 6" id="KW-0678">Repressor</keyword>
<dbReference type="Pfam" id="PF06971">
    <property type="entry name" value="Put_DNA-bind_N"/>
    <property type="match status" value="1"/>
</dbReference>
<sequence length="222" mass="24187">MSEARISLPSIRRFPSYLRILMQVREQGEKSISATQLASELGLTSIQVRKDLASTGIEGKPKIGFSVEELIVAITHSLGWDNATEALIVGAGNLGSAIAAYNGFSAYGLKIVAIFDKDPKKIGTKVGHLTVLPVDTINQYIKSNRVTIAVVAVPANQAQATVDMLVKCGIRGIWNFASKNLKVPEDVVMQRTDLAASFAVLSVMLRRKYREETESDDDNDSY</sequence>
<dbReference type="NCBIfam" id="NF003996">
    <property type="entry name" value="PRK05472.2-5"/>
    <property type="match status" value="1"/>
</dbReference>
<dbReference type="GO" id="GO:0003677">
    <property type="term" value="F:DNA binding"/>
    <property type="evidence" value="ECO:0007669"/>
    <property type="project" value="UniProtKB-UniRule"/>
</dbReference>
<dbReference type="HAMAP" id="MF_01131">
    <property type="entry name" value="Rex"/>
    <property type="match status" value="1"/>
</dbReference>
<dbReference type="Proteomes" id="UP000823615">
    <property type="component" value="Unassembled WGS sequence"/>
</dbReference>
<reference evidence="8" key="2">
    <citation type="journal article" date="2021" name="PeerJ">
        <title>Extensive microbial diversity within the chicken gut microbiome revealed by metagenomics and culture.</title>
        <authorList>
            <person name="Gilroy R."/>
            <person name="Ravi A."/>
            <person name="Getino M."/>
            <person name="Pursley I."/>
            <person name="Horton D.L."/>
            <person name="Alikhan N.F."/>
            <person name="Baker D."/>
            <person name="Gharbi K."/>
            <person name="Hall N."/>
            <person name="Watson M."/>
            <person name="Adriaenssens E.M."/>
            <person name="Foster-Nyarko E."/>
            <person name="Jarju S."/>
            <person name="Secka A."/>
            <person name="Antonio M."/>
            <person name="Oren A."/>
            <person name="Chaudhuri R.R."/>
            <person name="La Ragione R."/>
            <person name="Hildebrand F."/>
            <person name="Pallen M.J."/>
        </authorList>
    </citation>
    <scope>NUCLEOTIDE SEQUENCE</scope>
    <source>
        <strain evidence="8">7293</strain>
    </source>
</reference>
<evidence type="ECO:0000259" key="7">
    <source>
        <dbReference type="SMART" id="SM00881"/>
    </source>
</evidence>
<dbReference type="SUPFAM" id="SSF46785">
    <property type="entry name" value="Winged helix' DNA-binding domain"/>
    <property type="match status" value="1"/>
</dbReference>
<evidence type="ECO:0000256" key="1">
    <source>
        <dbReference type="ARBA" id="ARBA00022490"/>
    </source>
</evidence>
<keyword evidence="5 6" id="KW-0804">Transcription</keyword>
<dbReference type="InterPro" id="IPR003781">
    <property type="entry name" value="CoA-bd"/>
</dbReference>
<proteinExistence type="inferred from homology"/>
<evidence type="ECO:0000256" key="6">
    <source>
        <dbReference type="HAMAP-Rule" id="MF_01131"/>
    </source>
</evidence>
<dbReference type="InterPro" id="IPR036390">
    <property type="entry name" value="WH_DNA-bd_sf"/>
</dbReference>
<protein>
    <recommendedName>
        <fullName evidence="6">Redox-sensing transcriptional repressor Rex</fullName>
    </recommendedName>
</protein>
<gene>
    <name evidence="6" type="primary">rex</name>
    <name evidence="8" type="ORF">IAA97_04400</name>
</gene>
<comment type="similarity">
    <text evidence="6">Belongs to the transcriptional regulatory Rex family.</text>
</comment>
<name>A0A9D9E324_9SPIO</name>
<keyword evidence="1 6" id="KW-0963">Cytoplasm</keyword>
<dbReference type="SMART" id="SM00881">
    <property type="entry name" value="CoA_binding"/>
    <property type="match status" value="1"/>
</dbReference>
<dbReference type="InterPro" id="IPR036388">
    <property type="entry name" value="WH-like_DNA-bd_sf"/>
</dbReference>
<comment type="subunit">
    <text evidence="6">Homodimer.</text>
</comment>